<dbReference type="Proteomes" id="UP001139103">
    <property type="component" value="Unassembled WGS sequence"/>
</dbReference>
<dbReference type="SMART" id="SM00567">
    <property type="entry name" value="EZ_HEAT"/>
    <property type="match status" value="8"/>
</dbReference>
<dbReference type="EMBL" id="JAJKFT010000002">
    <property type="protein sequence ID" value="MCC9627248.1"/>
    <property type="molecule type" value="Genomic_DNA"/>
</dbReference>
<dbReference type="InterPro" id="IPR016024">
    <property type="entry name" value="ARM-type_fold"/>
</dbReference>
<dbReference type="PANTHER" id="PTHR12697">
    <property type="entry name" value="PBS LYASE HEAT-LIKE PROTEIN"/>
    <property type="match status" value="1"/>
</dbReference>
<dbReference type="AlphaFoldDB" id="A0A9X1MHK6"/>
<accession>A0A9X1MHK6</accession>
<dbReference type="Gene3D" id="1.25.10.10">
    <property type="entry name" value="Leucine-rich Repeat Variant"/>
    <property type="match status" value="4"/>
</dbReference>
<gene>
    <name evidence="3" type="ORF">LOC68_02395</name>
</gene>
<sequence length="548" mass="56347">MRISFPRFLASIAITASLAFAGTAYCAPSTVEQSIAALSSTDEETQISAISQLGVAGNTAAVAPLTKQLMSTSPLIRAHAAHALGAIGHDAAPAVDELVKLVGDADPLVRRQAIDALQAIHPDRQKVIGLFATLLSDSDPAVRLRVMHAISDAGKAAVPGLSAALKNEKAAFWACLILREMGPEASEAAPALTALLSEAPIETQREAILALAAMPEAAEKSIPAISKCLDADHLKLASTFALGRIGKIPPEASERVMANVNSPDPLLGLMSRWALARANPTDEPLQKDVVERLAKGVASENGWIRSASAQALISLHAKPDLVIAELHKTLPGADPAILGDAIQVLASLGPEAIPHLTAALKNPQLRQPVAAILGEMGAKAAPAVPALIGLIDDENPRTANAAILAIGKIGPAAKEAVPRLTKALEEGEGQTPHDAALALGQIGPDAKTAEPALTKAMTSSEDVTLRVLSAWALLKIDGKSAAEKILPELTAAIKAKAPLARKGAAELLGQLGAAAKEAAPGLKGLLQDDDAAVRDAAAQALQSIDGEK</sequence>
<dbReference type="SUPFAM" id="SSF48371">
    <property type="entry name" value="ARM repeat"/>
    <property type="match status" value="2"/>
</dbReference>
<organism evidence="3 4">
    <name type="scientific">Blastopirellula sediminis</name>
    <dbReference type="NCBI Taxonomy" id="2894196"/>
    <lineage>
        <taxon>Bacteria</taxon>
        <taxon>Pseudomonadati</taxon>
        <taxon>Planctomycetota</taxon>
        <taxon>Planctomycetia</taxon>
        <taxon>Pirellulales</taxon>
        <taxon>Pirellulaceae</taxon>
        <taxon>Blastopirellula</taxon>
    </lineage>
</organism>
<dbReference type="PROSITE" id="PS50077">
    <property type="entry name" value="HEAT_REPEAT"/>
    <property type="match status" value="1"/>
</dbReference>
<dbReference type="PANTHER" id="PTHR12697:SF5">
    <property type="entry name" value="DEOXYHYPUSINE HYDROXYLASE"/>
    <property type="match status" value="1"/>
</dbReference>
<keyword evidence="4" id="KW-1185">Reference proteome</keyword>
<protein>
    <submittedName>
        <fullName evidence="3">HEAT repeat domain-containing protein</fullName>
    </submittedName>
</protein>
<evidence type="ECO:0000313" key="3">
    <source>
        <dbReference type="EMBL" id="MCC9627248.1"/>
    </source>
</evidence>
<feature type="signal peptide" evidence="2">
    <location>
        <begin position="1"/>
        <end position="21"/>
    </location>
</feature>
<name>A0A9X1MHK6_9BACT</name>
<evidence type="ECO:0000256" key="2">
    <source>
        <dbReference type="SAM" id="SignalP"/>
    </source>
</evidence>
<dbReference type="RefSeq" id="WP_230215264.1">
    <property type="nucleotide sequence ID" value="NZ_JAJKFT010000002.1"/>
</dbReference>
<comment type="caution">
    <text evidence="3">The sequence shown here is derived from an EMBL/GenBank/DDBJ whole genome shotgun (WGS) entry which is preliminary data.</text>
</comment>
<dbReference type="GO" id="GO:0016491">
    <property type="term" value="F:oxidoreductase activity"/>
    <property type="evidence" value="ECO:0007669"/>
    <property type="project" value="TreeGrafter"/>
</dbReference>
<keyword evidence="2" id="KW-0732">Signal</keyword>
<dbReference type="InterPro" id="IPR021133">
    <property type="entry name" value="HEAT_type_2"/>
</dbReference>
<comment type="function">
    <text evidence="1">Catalyzes the hydroxylation of the N(6)-(4-aminobutyl)-L-lysine intermediate produced by deoxyhypusine synthase/DHPS on a critical lysine of the eukaryotic translation initiation factor 5A/eIF-5A. This is the second step of the post-translational modification of that lysine into an unusual amino acid residue named hypusine. Hypusination is unique to mature eIF-5A factor and is essential for its function.</text>
</comment>
<dbReference type="Pfam" id="PF13646">
    <property type="entry name" value="HEAT_2"/>
    <property type="match status" value="3"/>
</dbReference>
<dbReference type="InterPro" id="IPR011989">
    <property type="entry name" value="ARM-like"/>
</dbReference>
<reference evidence="3" key="1">
    <citation type="submission" date="2021-11" db="EMBL/GenBank/DDBJ databases">
        <title>Genome sequence.</title>
        <authorList>
            <person name="Sun Q."/>
        </authorList>
    </citation>
    <scope>NUCLEOTIDE SEQUENCE</scope>
    <source>
        <strain evidence="3">JC732</strain>
    </source>
</reference>
<evidence type="ECO:0000256" key="1">
    <source>
        <dbReference type="ARBA" id="ARBA00045876"/>
    </source>
</evidence>
<proteinExistence type="predicted"/>
<evidence type="ECO:0000313" key="4">
    <source>
        <dbReference type="Proteomes" id="UP001139103"/>
    </source>
</evidence>
<dbReference type="InterPro" id="IPR004155">
    <property type="entry name" value="PBS_lyase_HEAT"/>
</dbReference>
<feature type="chain" id="PRO_5040951276" evidence="2">
    <location>
        <begin position="22"/>
        <end position="548"/>
    </location>
</feature>